<evidence type="ECO:0000256" key="8">
    <source>
        <dbReference type="ARBA" id="ARBA00022679"/>
    </source>
</evidence>
<accession>A0ABT2G076</accession>
<evidence type="ECO:0000313" key="21">
    <source>
        <dbReference type="EMBL" id="MCS5480806.1"/>
    </source>
</evidence>
<evidence type="ECO:0000313" key="22">
    <source>
        <dbReference type="Proteomes" id="UP001205965"/>
    </source>
</evidence>
<evidence type="ECO:0000256" key="13">
    <source>
        <dbReference type="ARBA" id="ARBA00022989"/>
    </source>
</evidence>
<name>A0ABT2G076_9CORY</name>
<comment type="similarity">
    <text evidence="2">Belongs to the CpsC/CapA family.</text>
</comment>
<evidence type="ECO:0000256" key="10">
    <source>
        <dbReference type="ARBA" id="ARBA00022741"/>
    </source>
</evidence>
<feature type="transmembrane region" description="Helical" evidence="18">
    <location>
        <begin position="175"/>
        <end position="196"/>
    </location>
</feature>
<evidence type="ECO:0000256" key="6">
    <source>
        <dbReference type="ARBA" id="ARBA00022475"/>
    </source>
</evidence>
<dbReference type="InterPro" id="IPR005702">
    <property type="entry name" value="Wzc-like_C"/>
</dbReference>
<dbReference type="EMBL" id="JANWTC010000019">
    <property type="protein sequence ID" value="MCS5480806.1"/>
    <property type="molecule type" value="Genomic_DNA"/>
</dbReference>
<comment type="caution">
    <text evidence="21">The sequence shown here is derived from an EMBL/GenBank/DDBJ whole genome shotgun (WGS) entry which is preliminary data.</text>
</comment>
<evidence type="ECO:0000256" key="9">
    <source>
        <dbReference type="ARBA" id="ARBA00022692"/>
    </source>
</evidence>
<keyword evidence="14 18" id="KW-0472">Membrane</keyword>
<evidence type="ECO:0000256" key="18">
    <source>
        <dbReference type="SAM" id="Phobius"/>
    </source>
</evidence>
<dbReference type="InterPro" id="IPR027417">
    <property type="entry name" value="P-loop_NTPase"/>
</dbReference>
<evidence type="ECO:0000256" key="2">
    <source>
        <dbReference type="ARBA" id="ARBA00006683"/>
    </source>
</evidence>
<dbReference type="Pfam" id="PF02706">
    <property type="entry name" value="Wzz"/>
    <property type="match status" value="1"/>
</dbReference>
<dbReference type="Proteomes" id="UP001205965">
    <property type="component" value="Unassembled WGS sequence"/>
</dbReference>
<dbReference type="Gene3D" id="3.40.50.300">
    <property type="entry name" value="P-loop containing nucleotide triphosphate hydrolases"/>
    <property type="match status" value="1"/>
</dbReference>
<evidence type="ECO:0000256" key="3">
    <source>
        <dbReference type="ARBA" id="ARBA00007316"/>
    </source>
</evidence>
<keyword evidence="12" id="KW-0067">ATP-binding</keyword>
<reference evidence="21 22" key="1">
    <citation type="submission" date="2022-08" db="EMBL/GenBank/DDBJ databases">
        <title>YIM 101645 draft genome.</title>
        <authorList>
            <person name="Chen X."/>
        </authorList>
    </citation>
    <scope>NUCLEOTIDE SEQUENCE [LARGE SCALE GENOMIC DNA]</scope>
    <source>
        <strain evidence="21 22">YIM 101645</strain>
    </source>
</reference>
<evidence type="ECO:0000256" key="4">
    <source>
        <dbReference type="ARBA" id="ARBA00008883"/>
    </source>
</evidence>
<keyword evidence="11" id="KW-0418">Kinase</keyword>
<evidence type="ECO:0000256" key="7">
    <source>
        <dbReference type="ARBA" id="ARBA00022519"/>
    </source>
</evidence>
<comment type="subcellular location">
    <subcellularLocation>
        <location evidence="1">Cell inner membrane</location>
        <topology evidence="1">Multi-pass membrane protein</topology>
    </subcellularLocation>
</comment>
<dbReference type="SUPFAM" id="SSF52540">
    <property type="entry name" value="P-loop containing nucleoside triphosphate hydrolases"/>
    <property type="match status" value="1"/>
</dbReference>
<keyword evidence="6" id="KW-1003">Cell membrane</keyword>
<evidence type="ECO:0000256" key="11">
    <source>
        <dbReference type="ARBA" id="ARBA00022777"/>
    </source>
</evidence>
<evidence type="ECO:0000259" key="19">
    <source>
        <dbReference type="Pfam" id="PF02706"/>
    </source>
</evidence>
<dbReference type="EC" id="2.7.10.2" evidence="5"/>
<keyword evidence="15" id="KW-0829">Tyrosine-protein kinase</keyword>
<keyword evidence="9 18" id="KW-0812">Transmembrane</keyword>
<keyword evidence="13 18" id="KW-1133">Transmembrane helix</keyword>
<gene>
    <name evidence="21" type="ORF">NYP18_14260</name>
</gene>
<evidence type="ECO:0000259" key="20">
    <source>
        <dbReference type="Pfam" id="PF13614"/>
    </source>
</evidence>
<feature type="compositionally biased region" description="Basic and acidic residues" evidence="17">
    <location>
        <begin position="461"/>
        <end position="484"/>
    </location>
</feature>
<dbReference type="NCBIfam" id="TIGR01007">
    <property type="entry name" value="eps_fam"/>
    <property type="match status" value="1"/>
</dbReference>
<comment type="catalytic activity">
    <reaction evidence="16">
        <text>L-tyrosyl-[protein] + ATP = O-phospho-L-tyrosyl-[protein] + ADP + H(+)</text>
        <dbReference type="Rhea" id="RHEA:10596"/>
        <dbReference type="Rhea" id="RHEA-COMP:10136"/>
        <dbReference type="Rhea" id="RHEA-COMP:20101"/>
        <dbReference type="ChEBI" id="CHEBI:15378"/>
        <dbReference type="ChEBI" id="CHEBI:30616"/>
        <dbReference type="ChEBI" id="CHEBI:46858"/>
        <dbReference type="ChEBI" id="CHEBI:61978"/>
        <dbReference type="ChEBI" id="CHEBI:456216"/>
        <dbReference type="EC" id="2.7.10.2"/>
    </reaction>
</comment>
<feature type="domain" description="Polysaccharide chain length determinant N-terminal" evidence="19">
    <location>
        <begin position="2"/>
        <end position="90"/>
    </location>
</feature>
<protein>
    <recommendedName>
        <fullName evidence="5">non-specific protein-tyrosine kinase</fullName>
        <ecNumber evidence="5">2.7.10.2</ecNumber>
    </recommendedName>
</protein>
<dbReference type="Pfam" id="PF13614">
    <property type="entry name" value="AAA_31"/>
    <property type="match status" value="1"/>
</dbReference>
<keyword evidence="8 21" id="KW-0808">Transferase</keyword>
<dbReference type="PANTHER" id="PTHR32309:SF13">
    <property type="entry name" value="FERRIC ENTEROBACTIN TRANSPORT PROTEIN FEPE"/>
    <property type="match status" value="1"/>
</dbReference>
<dbReference type="InterPro" id="IPR003856">
    <property type="entry name" value="LPS_length_determ_N"/>
</dbReference>
<keyword evidence="22" id="KW-1185">Reference proteome</keyword>
<evidence type="ECO:0000256" key="17">
    <source>
        <dbReference type="SAM" id="MobiDB-lite"/>
    </source>
</evidence>
<dbReference type="InterPro" id="IPR050445">
    <property type="entry name" value="Bact_polysacc_biosynth/exp"/>
</dbReference>
<evidence type="ECO:0000256" key="1">
    <source>
        <dbReference type="ARBA" id="ARBA00004429"/>
    </source>
</evidence>
<evidence type="ECO:0000256" key="16">
    <source>
        <dbReference type="ARBA" id="ARBA00051245"/>
    </source>
</evidence>
<sequence length="484" mass="51515">MELREYADILRKNWVLVVIVTILGLGAGAGASLLATPEYQSRTQLYVSVRSDGGTTGELVQGANYSRQIVNSYVAVVKTGVVLDPVVEELQLDMTGAELASYVSAASPADSALINITAISPSAEQSALIANAVGESFQEVVRTQLEPETENGASPVSLTTTQNALVPTSPISPNVMINLAVGLLVGLAVGYGIAILRTVLDRRIYSTQDIEQVTDKPVLGGIIDDPEVEKNRLIVHSQPHSPRAESFRALRTNLQFLNVGSKGRVFGITSPNPSESKSTTSLNLAFALAQTGSRVALVEGDLRLPSLSRYLEIEGAAGLTDVLIGRAEVDDVLQRWGQNEFYVLPAGRIPPNPSELLGSEEMEQLLRSLSERFDYVIVDAPPTLAVTDAAILGKMAAGLLMIIATGSTTKQDLEGALKALDTAGTNVFGVVATMVPAKKSGSYNYGYGAYGYGQSVTADPVETKPEVEKPRVFTEEELRSAHAK</sequence>
<evidence type="ECO:0000256" key="15">
    <source>
        <dbReference type="ARBA" id="ARBA00023137"/>
    </source>
</evidence>
<dbReference type="PANTHER" id="PTHR32309">
    <property type="entry name" value="TYROSINE-PROTEIN KINASE"/>
    <property type="match status" value="1"/>
</dbReference>
<comment type="similarity">
    <text evidence="3">Belongs to the CpsD/CapB family.</text>
</comment>
<evidence type="ECO:0000256" key="12">
    <source>
        <dbReference type="ARBA" id="ARBA00022840"/>
    </source>
</evidence>
<feature type="transmembrane region" description="Helical" evidence="18">
    <location>
        <begin position="14"/>
        <end position="35"/>
    </location>
</feature>
<feature type="region of interest" description="Disordered" evidence="17">
    <location>
        <begin position="460"/>
        <end position="484"/>
    </location>
</feature>
<keyword evidence="10" id="KW-0547">Nucleotide-binding</keyword>
<feature type="domain" description="AAA" evidence="20">
    <location>
        <begin position="276"/>
        <end position="392"/>
    </location>
</feature>
<dbReference type="CDD" id="cd05387">
    <property type="entry name" value="BY-kinase"/>
    <property type="match status" value="1"/>
</dbReference>
<comment type="similarity">
    <text evidence="4">Belongs to the etk/wzc family.</text>
</comment>
<keyword evidence="7" id="KW-0997">Cell inner membrane</keyword>
<evidence type="ECO:0000256" key="5">
    <source>
        <dbReference type="ARBA" id="ARBA00011903"/>
    </source>
</evidence>
<proteinExistence type="inferred from homology"/>
<evidence type="ECO:0000256" key="14">
    <source>
        <dbReference type="ARBA" id="ARBA00023136"/>
    </source>
</evidence>
<dbReference type="RefSeq" id="WP_259428864.1">
    <property type="nucleotide sequence ID" value="NZ_JANWTC010000019.1"/>
</dbReference>
<dbReference type="InterPro" id="IPR025669">
    <property type="entry name" value="AAA_dom"/>
</dbReference>
<dbReference type="GO" id="GO:0004715">
    <property type="term" value="F:non-membrane spanning protein tyrosine kinase activity"/>
    <property type="evidence" value="ECO:0007669"/>
    <property type="project" value="UniProtKB-EC"/>
</dbReference>
<organism evidence="21 22">
    <name type="scientific">Corynebacterium lemuris</name>
    <dbReference type="NCBI Taxonomy" id="1859292"/>
    <lineage>
        <taxon>Bacteria</taxon>
        <taxon>Bacillati</taxon>
        <taxon>Actinomycetota</taxon>
        <taxon>Actinomycetes</taxon>
        <taxon>Mycobacteriales</taxon>
        <taxon>Corynebacteriaceae</taxon>
        <taxon>Corynebacterium</taxon>
    </lineage>
</organism>